<evidence type="ECO:0000256" key="4">
    <source>
        <dbReference type="ARBA" id="ARBA00023002"/>
    </source>
</evidence>
<accession>A0A4R6UZK5</accession>
<dbReference type="SUPFAM" id="SSF51735">
    <property type="entry name" value="NAD(P)-binding Rossmann-fold domains"/>
    <property type="match status" value="1"/>
</dbReference>
<proteinExistence type="inferred from homology"/>
<comment type="similarity">
    <text evidence="2">Belongs to the short-chain dehydrogenases/reductases (SDR) family.</text>
</comment>
<evidence type="ECO:0000256" key="1">
    <source>
        <dbReference type="ARBA" id="ARBA00004275"/>
    </source>
</evidence>
<dbReference type="RefSeq" id="WP_133586932.1">
    <property type="nucleotide sequence ID" value="NZ_CP037953.1"/>
</dbReference>
<dbReference type="PANTHER" id="PTHR42808">
    <property type="entry name" value="HYDROXYSTEROID DEHYDROGENASE-LIKE PROTEIN 2"/>
    <property type="match status" value="1"/>
</dbReference>
<evidence type="ECO:0000256" key="3">
    <source>
        <dbReference type="ARBA" id="ARBA00022857"/>
    </source>
</evidence>
<dbReference type="InterPro" id="IPR036291">
    <property type="entry name" value="NAD(P)-bd_dom_sf"/>
</dbReference>
<dbReference type="PRINTS" id="PR00081">
    <property type="entry name" value="GDHRDH"/>
</dbReference>
<gene>
    <name evidence="6" type="ORF">EV696_10144</name>
</gene>
<dbReference type="GO" id="GO:0016491">
    <property type="term" value="F:oxidoreductase activity"/>
    <property type="evidence" value="ECO:0007669"/>
    <property type="project" value="UniProtKB-KW"/>
</dbReference>
<dbReference type="PANTHER" id="PTHR42808:SF3">
    <property type="entry name" value="HYDROXYSTEROID DEHYDROGENASE-LIKE PROTEIN 2"/>
    <property type="match status" value="1"/>
</dbReference>
<dbReference type="Pfam" id="PF00106">
    <property type="entry name" value="adh_short"/>
    <property type="match status" value="1"/>
</dbReference>
<dbReference type="NCBIfam" id="NF006133">
    <property type="entry name" value="PRK08278.1"/>
    <property type="match status" value="1"/>
</dbReference>
<keyword evidence="7" id="KW-1185">Reference proteome</keyword>
<keyword evidence="5" id="KW-0576">Peroxisome</keyword>
<keyword evidence="4" id="KW-0560">Oxidoreductase</keyword>
<keyword evidence="3" id="KW-0521">NADP</keyword>
<dbReference type="InterPro" id="IPR002347">
    <property type="entry name" value="SDR_fam"/>
</dbReference>
<organism evidence="6 7">
    <name type="scientific">Permianibacter aggregans</name>
    <dbReference type="NCBI Taxonomy" id="1510150"/>
    <lineage>
        <taxon>Bacteria</taxon>
        <taxon>Pseudomonadati</taxon>
        <taxon>Pseudomonadota</taxon>
        <taxon>Gammaproteobacteria</taxon>
        <taxon>Pseudomonadales</taxon>
        <taxon>Pseudomonadaceae</taxon>
        <taxon>Permianibacter</taxon>
    </lineage>
</organism>
<reference evidence="6 7" key="1">
    <citation type="submission" date="2019-03" db="EMBL/GenBank/DDBJ databases">
        <title>Genomic Encyclopedia of Type Strains, Phase IV (KMG-IV): sequencing the most valuable type-strain genomes for metagenomic binning, comparative biology and taxonomic classification.</title>
        <authorList>
            <person name="Goeker M."/>
        </authorList>
    </citation>
    <scope>NUCLEOTIDE SEQUENCE [LARGE SCALE GENOMIC DNA]</scope>
    <source>
        <strain evidence="6 7">DSM 103792</strain>
    </source>
</reference>
<dbReference type="FunFam" id="3.40.50.720:FF:000301">
    <property type="entry name" value="Hydroxysteroid dehydrogenase like 2"/>
    <property type="match status" value="1"/>
</dbReference>
<dbReference type="OrthoDB" id="9810935at2"/>
<name>A0A4R6UZK5_9GAMM</name>
<evidence type="ECO:0000313" key="7">
    <source>
        <dbReference type="Proteomes" id="UP000295375"/>
    </source>
</evidence>
<dbReference type="Gene3D" id="3.40.50.720">
    <property type="entry name" value="NAD(P)-binding Rossmann-like Domain"/>
    <property type="match status" value="1"/>
</dbReference>
<dbReference type="Proteomes" id="UP000295375">
    <property type="component" value="Unassembled WGS sequence"/>
</dbReference>
<dbReference type="InterPro" id="IPR051935">
    <property type="entry name" value="HSDL2"/>
</dbReference>
<protein>
    <submittedName>
        <fullName evidence="6">Citronellol/citronellal dehydrogenase</fullName>
    </submittedName>
</protein>
<dbReference type="AlphaFoldDB" id="A0A4R6UZK5"/>
<comment type="subcellular location">
    <subcellularLocation>
        <location evidence="1">Peroxisome</location>
    </subcellularLocation>
</comment>
<sequence length="281" mass="30692">MNVLSKKTIVITGASRGIGREIALAAAKRGANIVIAAKSAEPHPKLPGTIYTVAEEVEALGAKALPFQLDVRDHAQVFELMQKTADTFGGIDIIINNAGAISLTNVENTRPNLFDRMQSINARAVYLTAHAALPWLKKSGHAHILSLSPPLNMDPRWFKAHAPYTLSKYGMTMLSIGMAEEFREHGIAVNCLWPRTIIATAAIEFALMGKEAFRQCRTPAIMADAAMAILEQPTSFTGNALLDEQALEKVGITELEQYRYDSSYQGPLGADLFLDDCLWSH</sequence>
<dbReference type="EMBL" id="SNYM01000001">
    <property type="protein sequence ID" value="TDQ51075.1"/>
    <property type="molecule type" value="Genomic_DNA"/>
</dbReference>
<comment type="caution">
    <text evidence="6">The sequence shown here is derived from an EMBL/GenBank/DDBJ whole genome shotgun (WGS) entry which is preliminary data.</text>
</comment>
<evidence type="ECO:0000256" key="2">
    <source>
        <dbReference type="ARBA" id="ARBA00006484"/>
    </source>
</evidence>
<evidence type="ECO:0000256" key="5">
    <source>
        <dbReference type="ARBA" id="ARBA00023140"/>
    </source>
</evidence>
<evidence type="ECO:0000313" key="6">
    <source>
        <dbReference type="EMBL" id="TDQ51075.1"/>
    </source>
</evidence>